<evidence type="ECO:0000256" key="1">
    <source>
        <dbReference type="SAM" id="Coils"/>
    </source>
</evidence>
<protein>
    <recommendedName>
        <fullName evidence="2">Peptidase S74 domain-containing protein</fullName>
    </recommendedName>
</protein>
<dbReference type="Proteomes" id="UP000428330">
    <property type="component" value="Chromosome"/>
</dbReference>
<dbReference type="Pfam" id="PF13884">
    <property type="entry name" value="Peptidase_S74"/>
    <property type="match status" value="1"/>
</dbReference>
<dbReference type="EMBL" id="CP034348">
    <property type="protein sequence ID" value="QGX97305.1"/>
    <property type="molecule type" value="Genomic_DNA"/>
</dbReference>
<dbReference type="AlphaFoldDB" id="A0A6I6IKZ5"/>
<reference evidence="4" key="1">
    <citation type="submission" date="2018-12" db="EMBL/GenBank/DDBJ databases">
        <title>Complete genome sequence of Roseovarius sp. MME-070.</title>
        <authorList>
            <person name="Nam Y.-D."/>
            <person name="Kang J."/>
            <person name="Chung W.-H."/>
            <person name="Park Y.S."/>
        </authorList>
    </citation>
    <scope>NUCLEOTIDE SEQUENCE [LARGE SCALE GENOMIC DNA]</scope>
    <source>
        <strain evidence="4">MME-070</strain>
    </source>
</reference>
<evidence type="ECO:0000313" key="3">
    <source>
        <dbReference type="EMBL" id="QGX97305.1"/>
    </source>
</evidence>
<gene>
    <name evidence="3" type="ORF">EI983_03035</name>
</gene>
<feature type="domain" description="Peptidase S74" evidence="2">
    <location>
        <begin position="338"/>
        <end position="447"/>
    </location>
</feature>
<feature type="coiled-coil region" evidence="1">
    <location>
        <begin position="412"/>
        <end position="453"/>
    </location>
</feature>
<accession>A0A6I6IKZ5</accession>
<sequence>MPNPAPFPYRNFITVRSVANFFKPRRKFNMPCRMYSHLFTVAIGLGIGFTLSSSARADQVIADDLIVSDSSIGRICVGGDCANGESFPTSIDGVIKMSANRNIIDFIDTSGSTFPDRDWRIQANENEGAEAFFIQDLTRNSTPFYIIGGAPTNAVFIAQNGNIGMGTTLPEGDLHVLGALPRFYLEATSGQKWNMNIGSFGFVLNDSASAPQNDVLLIENGTPRYALTMRSSGNVGLGTFSPSSGLHLLRDNGKGAILIEETSAGTLGQMTLRNNGITFFTLEDTSIADVDNSGRKWNFQNQNGTFRVTTAPGGPGEIEMILTPAGDMTIEGALTQNSDKHKKMAIEPVDPGEILQKVAELPVSSWMYKDNADLGIRHIGPMAQDFHAAFGVGASETGISSLDTSGVALAAIQALEAQNAALEERLAAQEARAQLQHDLIEQLLQRLADFENNGGRP</sequence>
<proteinExistence type="predicted"/>
<keyword evidence="4" id="KW-1185">Reference proteome</keyword>
<evidence type="ECO:0000259" key="2">
    <source>
        <dbReference type="PROSITE" id="PS51688"/>
    </source>
</evidence>
<organism evidence="3 4">
    <name type="scientific">Roseovarius faecimaris</name>
    <dbReference type="NCBI Taxonomy" id="2494550"/>
    <lineage>
        <taxon>Bacteria</taxon>
        <taxon>Pseudomonadati</taxon>
        <taxon>Pseudomonadota</taxon>
        <taxon>Alphaproteobacteria</taxon>
        <taxon>Rhodobacterales</taxon>
        <taxon>Roseobacteraceae</taxon>
        <taxon>Roseovarius</taxon>
    </lineage>
</organism>
<dbReference type="PROSITE" id="PS51688">
    <property type="entry name" value="ICA"/>
    <property type="match status" value="1"/>
</dbReference>
<name>A0A6I6IKZ5_9RHOB</name>
<keyword evidence="1" id="KW-0175">Coiled coil</keyword>
<dbReference type="KEGG" id="rom:EI983_03035"/>
<evidence type="ECO:0000313" key="4">
    <source>
        <dbReference type="Proteomes" id="UP000428330"/>
    </source>
</evidence>
<dbReference type="InterPro" id="IPR030392">
    <property type="entry name" value="S74_ICA"/>
</dbReference>